<dbReference type="PANTHER" id="PTHR30146">
    <property type="entry name" value="LACI-RELATED TRANSCRIPTIONAL REPRESSOR"/>
    <property type="match status" value="1"/>
</dbReference>
<evidence type="ECO:0000256" key="4">
    <source>
        <dbReference type="SAM" id="MobiDB-lite"/>
    </source>
</evidence>
<protein>
    <submittedName>
        <fullName evidence="6">Unannotated protein</fullName>
    </submittedName>
</protein>
<dbReference type="SUPFAM" id="SSF53822">
    <property type="entry name" value="Periplasmic binding protein-like I"/>
    <property type="match status" value="1"/>
</dbReference>
<dbReference type="PANTHER" id="PTHR30146:SF155">
    <property type="entry name" value="ALANINE RACEMASE"/>
    <property type="match status" value="1"/>
</dbReference>
<dbReference type="SMART" id="SM00354">
    <property type="entry name" value="HTH_LACI"/>
    <property type="match status" value="1"/>
</dbReference>
<dbReference type="PROSITE" id="PS50932">
    <property type="entry name" value="HTH_LACI_2"/>
    <property type="match status" value="1"/>
</dbReference>
<dbReference type="InterPro" id="IPR046335">
    <property type="entry name" value="LacI/GalR-like_sensor"/>
</dbReference>
<evidence type="ECO:0000256" key="1">
    <source>
        <dbReference type="ARBA" id="ARBA00023015"/>
    </source>
</evidence>
<dbReference type="EMBL" id="CAEZTD010000031">
    <property type="protein sequence ID" value="CAB4558623.1"/>
    <property type="molecule type" value="Genomic_DNA"/>
</dbReference>
<proteinExistence type="predicted"/>
<evidence type="ECO:0000256" key="3">
    <source>
        <dbReference type="ARBA" id="ARBA00023163"/>
    </source>
</evidence>
<dbReference type="Gene3D" id="1.10.260.40">
    <property type="entry name" value="lambda repressor-like DNA-binding domains"/>
    <property type="match status" value="1"/>
</dbReference>
<feature type="domain" description="HTH lacI-type" evidence="5">
    <location>
        <begin position="27"/>
        <end position="82"/>
    </location>
</feature>
<name>A0A6J6D8P3_9ZZZZ</name>
<dbReference type="AlphaFoldDB" id="A0A6J6D8P3"/>
<dbReference type="Gene3D" id="3.40.50.2300">
    <property type="match status" value="2"/>
</dbReference>
<dbReference type="InterPro" id="IPR010982">
    <property type="entry name" value="Lambda_DNA-bd_dom_sf"/>
</dbReference>
<dbReference type="CDD" id="cd06267">
    <property type="entry name" value="PBP1_LacI_sugar_binding-like"/>
    <property type="match status" value="1"/>
</dbReference>
<dbReference type="InterPro" id="IPR000843">
    <property type="entry name" value="HTH_LacI"/>
</dbReference>
<dbReference type="GO" id="GO:0003700">
    <property type="term" value="F:DNA-binding transcription factor activity"/>
    <property type="evidence" value="ECO:0007669"/>
    <property type="project" value="TreeGrafter"/>
</dbReference>
<dbReference type="CDD" id="cd01392">
    <property type="entry name" value="HTH_LacI"/>
    <property type="match status" value="1"/>
</dbReference>
<gene>
    <name evidence="6" type="ORF">UFOPK1591_00571</name>
</gene>
<keyword evidence="3" id="KW-0804">Transcription</keyword>
<dbReference type="Pfam" id="PF13377">
    <property type="entry name" value="Peripla_BP_3"/>
    <property type="match status" value="1"/>
</dbReference>
<dbReference type="Pfam" id="PF00356">
    <property type="entry name" value="LacI"/>
    <property type="match status" value="1"/>
</dbReference>
<dbReference type="SUPFAM" id="SSF47413">
    <property type="entry name" value="lambda repressor-like DNA-binding domains"/>
    <property type="match status" value="1"/>
</dbReference>
<feature type="region of interest" description="Disordered" evidence="4">
    <location>
        <begin position="1"/>
        <end position="27"/>
    </location>
</feature>
<dbReference type="GO" id="GO:0000976">
    <property type="term" value="F:transcription cis-regulatory region binding"/>
    <property type="evidence" value="ECO:0007669"/>
    <property type="project" value="TreeGrafter"/>
</dbReference>
<reference evidence="6" key="1">
    <citation type="submission" date="2020-05" db="EMBL/GenBank/DDBJ databases">
        <authorList>
            <person name="Chiriac C."/>
            <person name="Salcher M."/>
            <person name="Ghai R."/>
            <person name="Kavagutti S V."/>
        </authorList>
    </citation>
    <scope>NUCLEOTIDE SEQUENCE</scope>
</reference>
<sequence>MAGWGRSAPPGHVRDTETMSTERTTRPRMIDVAAAADVSVQSVSNFANGRWARLSVATRGRIEEAIAQLNYQVNNSARGLRSARTQTLGFLVLDDSHRFVADPLTALYLAGIADTARERGYSVLVHTTAHTKDHAELLRPISEGRVDAACVLLTGSPAVRRRVAQMLNQTDTEFVLFDELAVAKVAGRAFVVRSDQAAGATAIVDHLVAQGHRRIAFIAAKERWAVIEQRFDAYKRALRRHGIDIDPELTLFEAGWEPTGADAMVRKLLALNTPPSAIVCGSDLLAIGAMRTLREVGIAVPDQMAVCGFDDFDVSKFVNPQLTTVTVPAWEMGASAAGLLIDTLEGTRSSITEVCLSTKLQVRESA</sequence>
<keyword evidence="1" id="KW-0805">Transcription regulation</keyword>
<dbReference type="InterPro" id="IPR028082">
    <property type="entry name" value="Peripla_BP_I"/>
</dbReference>
<evidence type="ECO:0000313" key="6">
    <source>
        <dbReference type="EMBL" id="CAB4558623.1"/>
    </source>
</evidence>
<evidence type="ECO:0000259" key="5">
    <source>
        <dbReference type="PROSITE" id="PS50932"/>
    </source>
</evidence>
<accession>A0A6J6D8P3</accession>
<keyword evidence="2" id="KW-0238">DNA-binding</keyword>
<evidence type="ECO:0000256" key="2">
    <source>
        <dbReference type="ARBA" id="ARBA00023125"/>
    </source>
</evidence>
<organism evidence="6">
    <name type="scientific">freshwater metagenome</name>
    <dbReference type="NCBI Taxonomy" id="449393"/>
    <lineage>
        <taxon>unclassified sequences</taxon>
        <taxon>metagenomes</taxon>
        <taxon>ecological metagenomes</taxon>
    </lineage>
</organism>